<sequence>MCAPCTYKLKDEPTLLPSMLIAMDGNNSLKMVDTDYKSGKLRIDTRTLLDYHWIEDEQINEFKDEVAKNQAQAKSKKTTSLTNNQPDPASSIKDEDIVWLEIIEADVLAACIDTCINRWRNPGPDSKKRMCQMFAMAICWLFVIWCGVENFKMKYPLAIIDNLLKKYGDNLGLGYDIMLRTVHFQAYYTLLTSTQYPQQFS</sequence>
<comment type="caution">
    <text evidence="1">The sequence shown here is derived from an EMBL/GenBank/DDBJ whole genome shotgun (WGS) entry which is preliminary data.</text>
</comment>
<keyword evidence="2" id="KW-1185">Reference proteome</keyword>
<reference evidence="1" key="1">
    <citation type="journal article" date="2021" name="Genome Biol. Evol.">
        <title>The assembled and annotated genome of the fairy-ring fungus Marasmius oreades.</title>
        <authorList>
            <person name="Hiltunen M."/>
            <person name="Ament-Velasquez S.L."/>
            <person name="Johannesson H."/>
        </authorList>
    </citation>
    <scope>NUCLEOTIDE SEQUENCE</scope>
    <source>
        <strain evidence="1">03SP1</strain>
    </source>
</reference>
<accession>A0A9P7RV21</accession>
<dbReference type="KEGG" id="more:E1B28_011909"/>
<dbReference type="GeneID" id="66080984"/>
<dbReference type="Pfam" id="PF18758">
    <property type="entry name" value="KDZ"/>
    <property type="match status" value="1"/>
</dbReference>
<organism evidence="1 2">
    <name type="scientific">Marasmius oreades</name>
    <name type="common">fairy-ring Marasmius</name>
    <dbReference type="NCBI Taxonomy" id="181124"/>
    <lineage>
        <taxon>Eukaryota</taxon>
        <taxon>Fungi</taxon>
        <taxon>Dikarya</taxon>
        <taxon>Basidiomycota</taxon>
        <taxon>Agaricomycotina</taxon>
        <taxon>Agaricomycetes</taxon>
        <taxon>Agaricomycetidae</taxon>
        <taxon>Agaricales</taxon>
        <taxon>Marasmiineae</taxon>
        <taxon>Marasmiaceae</taxon>
        <taxon>Marasmius</taxon>
    </lineage>
</organism>
<gene>
    <name evidence="1" type="ORF">E1B28_011909</name>
</gene>
<dbReference type="InterPro" id="IPR040521">
    <property type="entry name" value="KDZ"/>
</dbReference>
<protein>
    <submittedName>
        <fullName evidence="1">Uncharacterized protein</fullName>
    </submittedName>
</protein>
<dbReference type="EMBL" id="CM032187">
    <property type="protein sequence ID" value="KAG7090311.1"/>
    <property type="molecule type" value="Genomic_DNA"/>
</dbReference>
<evidence type="ECO:0000313" key="2">
    <source>
        <dbReference type="Proteomes" id="UP001049176"/>
    </source>
</evidence>
<dbReference type="AlphaFoldDB" id="A0A9P7RV21"/>
<evidence type="ECO:0000313" key="1">
    <source>
        <dbReference type="EMBL" id="KAG7090311.1"/>
    </source>
</evidence>
<dbReference type="OrthoDB" id="2505969at2759"/>
<dbReference type="Proteomes" id="UP001049176">
    <property type="component" value="Chromosome 7"/>
</dbReference>
<proteinExistence type="predicted"/>
<dbReference type="RefSeq" id="XP_043006781.1">
    <property type="nucleotide sequence ID" value="XM_043156966.1"/>
</dbReference>
<name>A0A9P7RV21_9AGAR</name>